<evidence type="ECO:0000256" key="1">
    <source>
        <dbReference type="ARBA" id="ARBA00093634"/>
    </source>
</evidence>
<feature type="region of interest" description="Disordered" evidence="3">
    <location>
        <begin position="134"/>
        <end position="163"/>
    </location>
</feature>
<gene>
    <name evidence="4" type="ORF">MANES_13G069200</name>
</gene>
<evidence type="ECO:0000313" key="4">
    <source>
        <dbReference type="EMBL" id="OAY33092.1"/>
    </source>
</evidence>
<protein>
    <recommendedName>
        <fullName evidence="1">Vacuolar ATPase assembly protein VMA22</fullName>
    </recommendedName>
</protein>
<sequence>MEEEMKEIAFEIKRKENLELKVEEEEDEGPQQQQKKVGDEHVLQFLDSVDNYLTLFDSLSSMLRQGWLELASARHSMGASRINSALLDFKVHSASTSLQVAPHTVDSMEEQPHFILRKWGSLYNDKCSYEDQTSKEDELWSKSGSPLPRHRGNPQLAETSPKQATLKVDDQVQKERSRSLSMFGTLVSPQLRSAQLSFETALETLVEIANVRSKMLSAFNGVQKELEIDKEIR</sequence>
<feature type="coiled-coil region" evidence="2">
    <location>
        <begin position="1"/>
        <end position="35"/>
    </location>
</feature>
<evidence type="ECO:0000256" key="3">
    <source>
        <dbReference type="SAM" id="MobiDB-lite"/>
    </source>
</evidence>
<accession>A0A251JH66</accession>
<keyword evidence="2" id="KW-0175">Coiled coil</keyword>
<dbReference type="GO" id="GO:0051082">
    <property type="term" value="F:unfolded protein binding"/>
    <property type="evidence" value="ECO:0000318"/>
    <property type="project" value="GO_Central"/>
</dbReference>
<dbReference type="GO" id="GO:0070072">
    <property type="term" value="P:vacuolar proton-transporting V-type ATPase complex assembly"/>
    <property type="evidence" value="ECO:0007669"/>
    <property type="project" value="InterPro"/>
</dbReference>
<dbReference type="PANTHER" id="PTHR31996:SF2">
    <property type="entry name" value="COILED-COIL DOMAIN-CONTAINING PROTEIN 115"/>
    <property type="match status" value="1"/>
</dbReference>
<dbReference type="EMBL" id="CM004399">
    <property type="protein sequence ID" value="OAY33092.1"/>
    <property type="molecule type" value="Genomic_DNA"/>
</dbReference>
<reference evidence="4" key="1">
    <citation type="submission" date="2016-02" db="EMBL/GenBank/DDBJ databases">
        <title>WGS assembly of Manihot esculenta.</title>
        <authorList>
            <person name="Bredeson J.V."/>
            <person name="Prochnik S.E."/>
            <person name="Lyons J.B."/>
            <person name="Schmutz J."/>
            <person name="Grimwood J."/>
            <person name="Vrebalov J."/>
            <person name="Bart R.S."/>
            <person name="Amuge T."/>
            <person name="Ferguson M.E."/>
            <person name="Green R."/>
            <person name="Putnam N."/>
            <person name="Stites J."/>
            <person name="Rounsley S."/>
            <person name="Rokhsar D.S."/>
        </authorList>
    </citation>
    <scope>NUCLEOTIDE SEQUENCE [LARGE SCALE GENOMIC DNA]</scope>
    <source>
        <tissue evidence="4">Leaf</tissue>
    </source>
</reference>
<dbReference type="Pfam" id="PF21730">
    <property type="entry name" value="Vma22_CCDC115"/>
    <property type="match status" value="1"/>
</dbReference>
<dbReference type="AlphaFoldDB" id="A0A251JH66"/>
<dbReference type="PANTHER" id="PTHR31996">
    <property type="entry name" value="COILED-COIL DOMAIN-CONTAINING PROTEIN 115"/>
    <property type="match status" value="1"/>
</dbReference>
<evidence type="ECO:0000256" key="2">
    <source>
        <dbReference type="SAM" id="Coils"/>
    </source>
</evidence>
<organism evidence="4">
    <name type="scientific">Manihot esculenta</name>
    <name type="common">Cassava</name>
    <name type="synonym">Jatropha manihot</name>
    <dbReference type="NCBI Taxonomy" id="3983"/>
    <lineage>
        <taxon>Eukaryota</taxon>
        <taxon>Viridiplantae</taxon>
        <taxon>Streptophyta</taxon>
        <taxon>Embryophyta</taxon>
        <taxon>Tracheophyta</taxon>
        <taxon>Spermatophyta</taxon>
        <taxon>Magnoliopsida</taxon>
        <taxon>eudicotyledons</taxon>
        <taxon>Gunneridae</taxon>
        <taxon>Pentapetalae</taxon>
        <taxon>rosids</taxon>
        <taxon>fabids</taxon>
        <taxon>Malpighiales</taxon>
        <taxon>Euphorbiaceae</taxon>
        <taxon>Crotonoideae</taxon>
        <taxon>Manihoteae</taxon>
        <taxon>Manihot</taxon>
    </lineage>
</organism>
<proteinExistence type="predicted"/>
<dbReference type="InterPro" id="IPR040357">
    <property type="entry name" value="Vma22/CCDC115"/>
</dbReference>
<name>A0A251JH66_MANES</name>
<dbReference type="EMBL" id="CM004399">
    <property type="protein sequence ID" value="OAY33093.1"/>
    <property type="molecule type" value="Genomic_DNA"/>
</dbReference>
<dbReference type="STRING" id="3983.A0A251JH66"/>